<evidence type="ECO:0000256" key="3">
    <source>
        <dbReference type="ARBA" id="ARBA00023010"/>
    </source>
</evidence>
<keyword evidence="3" id="KW-0811">Translocation</keyword>
<keyword evidence="6" id="KW-0143">Chaperone</keyword>
<dbReference type="FunFam" id="1.10.287.110:FF:000001">
    <property type="entry name" value="Import inner membrane translocase subunit tim14"/>
    <property type="match status" value="1"/>
</dbReference>
<evidence type="ECO:0000256" key="4">
    <source>
        <dbReference type="ARBA" id="ARBA00023128"/>
    </source>
</evidence>
<name>A0AAV5QG81_9ASCO</name>
<dbReference type="PANTHER" id="PTHR12763:SF29">
    <property type="entry name" value="MITOCHONDRIAL DNAJ HOMOLOG 2"/>
    <property type="match status" value="1"/>
</dbReference>
<keyword evidence="5" id="KW-0472">Membrane</keyword>
<evidence type="ECO:0000256" key="5">
    <source>
        <dbReference type="ARBA" id="ARBA00023136"/>
    </source>
</evidence>
<keyword evidence="3" id="KW-0653">Protein transport</keyword>
<dbReference type="InterPro" id="IPR001623">
    <property type="entry name" value="DnaJ_domain"/>
</dbReference>
<keyword evidence="2" id="KW-0999">Mitochondrion inner membrane</keyword>
<dbReference type="GeneID" id="90071444"/>
<evidence type="ECO:0000256" key="6">
    <source>
        <dbReference type="ARBA" id="ARBA00023186"/>
    </source>
</evidence>
<keyword evidence="8" id="KW-1185">Reference proteome</keyword>
<organism evidence="7 8">
    <name type="scientific">Saccharomycopsis crataegensis</name>
    <dbReference type="NCBI Taxonomy" id="43959"/>
    <lineage>
        <taxon>Eukaryota</taxon>
        <taxon>Fungi</taxon>
        <taxon>Dikarya</taxon>
        <taxon>Ascomycota</taxon>
        <taxon>Saccharomycotina</taxon>
        <taxon>Saccharomycetes</taxon>
        <taxon>Saccharomycopsidaceae</taxon>
        <taxon>Saccharomycopsis</taxon>
    </lineage>
</organism>
<dbReference type="SUPFAM" id="SSF46565">
    <property type="entry name" value="Chaperone J-domain"/>
    <property type="match status" value="1"/>
</dbReference>
<dbReference type="CDD" id="cd06257">
    <property type="entry name" value="DnaJ"/>
    <property type="match status" value="1"/>
</dbReference>
<dbReference type="EMBL" id="BTFZ01000001">
    <property type="protein sequence ID" value="GMM33465.1"/>
    <property type="molecule type" value="Genomic_DNA"/>
</dbReference>
<dbReference type="GO" id="GO:0001405">
    <property type="term" value="C:PAM complex, Tim23 associated import motor"/>
    <property type="evidence" value="ECO:0007669"/>
    <property type="project" value="TreeGrafter"/>
</dbReference>
<proteinExistence type="predicted"/>
<evidence type="ECO:0000256" key="1">
    <source>
        <dbReference type="ARBA" id="ARBA00004273"/>
    </source>
</evidence>
<evidence type="ECO:0000313" key="8">
    <source>
        <dbReference type="Proteomes" id="UP001360560"/>
    </source>
</evidence>
<keyword evidence="4" id="KW-0496">Mitochondrion</keyword>
<dbReference type="GO" id="GO:0001671">
    <property type="term" value="F:ATPase activator activity"/>
    <property type="evidence" value="ECO:0007669"/>
    <property type="project" value="UniProtKB-ARBA"/>
</dbReference>
<dbReference type="Proteomes" id="UP001360560">
    <property type="component" value="Unassembled WGS sequence"/>
</dbReference>
<accession>A0AAV5QG81</accession>
<comment type="subcellular location">
    <subcellularLocation>
        <location evidence="1">Mitochondrion inner membrane</location>
    </subcellularLocation>
</comment>
<protein>
    <submittedName>
        <fullName evidence="7">Mdj2 protein</fullName>
    </submittedName>
</protein>
<dbReference type="InterPro" id="IPR036869">
    <property type="entry name" value="J_dom_sf"/>
</dbReference>
<comment type="caution">
    <text evidence="7">The sequence shown here is derived from an EMBL/GenBank/DDBJ whole genome shotgun (WGS) entry which is preliminary data.</text>
</comment>
<dbReference type="PANTHER" id="PTHR12763">
    <property type="match status" value="1"/>
</dbReference>
<dbReference type="GO" id="GO:0030150">
    <property type="term" value="P:protein import into mitochondrial matrix"/>
    <property type="evidence" value="ECO:0007669"/>
    <property type="project" value="UniProtKB-ARBA"/>
</dbReference>
<evidence type="ECO:0000256" key="2">
    <source>
        <dbReference type="ARBA" id="ARBA00022792"/>
    </source>
</evidence>
<sequence length="142" mass="16078">MIPIIIGLGVTVAALTVKSGINAFARYKHLTPVEIAGFNNIKINFNRPDRNFMTNKGLVDRNLLEKLKQYPGGFLPNMNENEACLILGISNDEIMKLDTKLLKQKHRKCIISNHPDRGGSLYIAMKINRAKEILEKSYLLKR</sequence>
<dbReference type="AlphaFoldDB" id="A0AAV5QG81"/>
<dbReference type="Gene3D" id="1.10.287.110">
    <property type="entry name" value="DnaJ domain"/>
    <property type="match status" value="1"/>
</dbReference>
<keyword evidence="3" id="KW-0813">Transport</keyword>
<gene>
    <name evidence="7" type="ORF">DASC09_007900</name>
</gene>
<dbReference type="RefSeq" id="XP_064850465.1">
    <property type="nucleotide sequence ID" value="XM_064994393.1"/>
</dbReference>
<evidence type="ECO:0000313" key="7">
    <source>
        <dbReference type="EMBL" id="GMM33465.1"/>
    </source>
</evidence>
<reference evidence="7 8" key="1">
    <citation type="journal article" date="2023" name="Elife">
        <title>Identification of key yeast species and microbe-microbe interactions impacting larval growth of Drosophila in the wild.</title>
        <authorList>
            <person name="Mure A."/>
            <person name="Sugiura Y."/>
            <person name="Maeda R."/>
            <person name="Honda K."/>
            <person name="Sakurai N."/>
            <person name="Takahashi Y."/>
            <person name="Watada M."/>
            <person name="Katoh T."/>
            <person name="Gotoh A."/>
            <person name="Gotoh Y."/>
            <person name="Taniguchi I."/>
            <person name="Nakamura K."/>
            <person name="Hayashi T."/>
            <person name="Katayama T."/>
            <person name="Uemura T."/>
            <person name="Hattori Y."/>
        </authorList>
    </citation>
    <scope>NUCLEOTIDE SEQUENCE [LARGE SCALE GENOMIC DNA]</scope>
    <source>
        <strain evidence="7 8">SC-9</strain>
    </source>
</reference>